<feature type="domain" description="F-box" evidence="16">
    <location>
        <begin position="125"/>
        <end position="171"/>
    </location>
</feature>
<dbReference type="GO" id="GO:0006511">
    <property type="term" value="P:ubiquitin-dependent protein catabolic process"/>
    <property type="evidence" value="ECO:0007669"/>
    <property type="project" value="UniProtKB-ARBA"/>
</dbReference>
<keyword evidence="6" id="KW-0433">Leucine-rich repeat</keyword>
<dbReference type="SUPFAM" id="SSF81383">
    <property type="entry name" value="F-box domain"/>
    <property type="match status" value="1"/>
</dbReference>
<evidence type="ECO:0000256" key="4">
    <source>
        <dbReference type="ARBA" id="ARBA00022490"/>
    </source>
</evidence>
<dbReference type="InterPro" id="IPR001810">
    <property type="entry name" value="F-box_dom"/>
</dbReference>
<dbReference type="Pfam" id="PF13516">
    <property type="entry name" value="LRR_6"/>
    <property type="match status" value="1"/>
</dbReference>
<comment type="function">
    <text evidence="12">Substrate recognition component of a SCF (SKP1-CUL1-F-box protein) E3 ubiquitin-protein ligase complex which mediates the ubiquitination and subsequent proteasomal degradation of target proteins involved in cell cycle progression, signal transduction and transcription. Specifically recognizes phosphorylated CDKN1B/p27kip and is involved in regulation of G1/S transition. Degradation of CDKN1B/p27kip also requires CKS1. Recognizes target proteins ORC1, CDT1, RBL2, KMT2A/MLL1, CDK9, RAG2, NBN, FOXO1, UBP43, YTHDF2, and probably MYC, TOB1 and TAL1. Degradation of TAL1 also requires STUB1. Recognizes CDKN1A in association with CCNE1 or CCNE2 and CDK2. Promotes ubiquitination and destruction of CDH1 in a CK1-dependent manner, thereby regulating cell migration. Following phosphorylation in response to DNA damage, mediates 'Lys-63'-linked ubiquitination of NBN, promoting ATM recruitment to DNA damage sites and DNA repair via homologous recombination.</text>
</comment>
<evidence type="ECO:0000256" key="10">
    <source>
        <dbReference type="ARBA" id="ARBA00022990"/>
    </source>
</evidence>
<reference evidence="17 18" key="1">
    <citation type="journal article" date="2008" name="Nature">
        <title>The genome of the model beetle and pest Tribolium castaneum.</title>
        <authorList>
            <consortium name="Tribolium Genome Sequencing Consortium"/>
            <person name="Richards S."/>
            <person name="Gibbs R.A."/>
            <person name="Weinstock G.M."/>
            <person name="Brown S.J."/>
            <person name="Denell R."/>
            <person name="Beeman R.W."/>
            <person name="Gibbs R."/>
            <person name="Beeman R.W."/>
            <person name="Brown S.J."/>
            <person name="Bucher G."/>
            <person name="Friedrich M."/>
            <person name="Grimmelikhuijzen C.J."/>
            <person name="Klingler M."/>
            <person name="Lorenzen M."/>
            <person name="Richards S."/>
            <person name="Roth S."/>
            <person name="Schroder R."/>
            <person name="Tautz D."/>
            <person name="Zdobnov E.M."/>
            <person name="Muzny D."/>
            <person name="Gibbs R.A."/>
            <person name="Weinstock G.M."/>
            <person name="Attaway T."/>
            <person name="Bell S."/>
            <person name="Buhay C.J."/>
            <person name="Chandrabose M.N."/>
            <person name="Chavez D."/>
            <person name="Clerk-Blankenburg K.P."/>
            <person name="Cree A."/>
            <person name="Dao M."/>
            <person name="Davis C."/>
            <person name="Chacko J."/>
            <person name="Dinh H."/>
            <person name="Dugan-Rocha S."/>
            <person name="Fowler G."/>
            <person name="Garner T.T."/>
            <person name="Garnes J."/>
            <person name="Gnirke A."/>
            <person name="Hawes A."/>
            <person name="Hernandez J."/>
            <person name="Hines S."/>
            <person name="Holder M."/>
            <person name="Hume J."/>
            <person name="Jhangiani S.N."/>
            <person name="Joshi V."/>
            <person name="Khan Z.M."/>
            <person name="Jackson L."/>
            <person name="Kovar C."/>
            <person name="Kowis A."/>
            <person name="Lee S."/>
            <person name="Lewis L.R."/>
            <person name="Margolis J."/>
            <person name="Morgan M."/>
            <person name="Nazareth L.V."/>
            <person name="Nguyen N."/>
            <person name="Okwuonu G."/>
            <person name="Parker D."/>
            <person name="Richards S."/>
            <person name="Ruiz S.J."/>
            <person name="Santibanez J."/>
            <person name="Savard J."/>
            <person name="Scherer S.E."/>
            <person name="Schneider B."/>
            <person name="Sodergren E."/>
            <person name="Tautz D."/>
            <person name="Vattahil S."/>
            <person name="Villasana D."/>
            <person name="White C.S."/>
            <person name="Wright R."/>
            <person name="Park Y."/>
            <person name="Beeman R.W."/>
            <person name="Lord J."/>
            <person name="Oppert B."/>
            <person name="Lorenzen M."/>
            <person name="Brown S."/>
            <person name="Wang L."/>
            <person name="Savard J."/>
            <person name="Tautz D."/>
            <person name="Richards S."/>
            <person name="Weinstock G."/>
            <person name="Gibbs R.A."/>
            <person name="Liu Y."/>
            <person name="Worley K."/>
            <person name="Weinstock G."/>
            <person name="Elsik C.G."/>
            <person name="Reese J.T."/>
            <person name="Elhaik E."/>
            <person name="Landan G."/>
            <person name="Graur D."/>
            <person name="Arensburger P."/>
            <person name="Atkinson P."/>
            <person name="Beeman R.W."/>
            <person name="Beidler J."/>
            <person name="Brown S.J."/>
            <person name="Demuth J.P."/>
            <person name="Drury D.W."/>
            <person name="Du Y.Z."/>
            <person name="Fujiwara H."/>
            <person name="Lorenzen M."/>
            <person name="Maselli V."/>
            <person name="Osanai M."/>
            <person name="Park Y."/>
            <person name="Robertson H.M."/>
            <person name="Tu Z."/>
            <person name="Wang J.J."/>
            <person name="Wang S."/>
            <person name="Richards S."/>
            <person name="Song H."/>
            <person name="Zhang L."/>
            <person name="Sodergren E."/>
            <person name="Werner D."/>
            <person name="Stanke M."/>
            <person name="Morgenstern B."/>
            <person name="Solovyev V."/>
            <person name="Kosarev P."/>
            <person name="Brown G."/>
            <person name="Chen H.C."/>
            <person name="Ermolaeva O."/>
            <person name="Hlavina W."/>
            <person name="Kapustin Y."/>
            <person name="Kiryutin B."/>
            <person name="Kitts P."/>
            <person name="Maglott D."/>
            <person name="Pruitt K."/>
            <person name="Sapojnikov V."/>
            <person name="Souvorov A."/>
            <person name="Mackey A.J."/>
            <person name="Waterhouse R.M."/>
            <person name="Wyder S."/>
            <person name="Zdobnov E.M."/>
            <person name="Zdobnov E.M."/>
            <person name="Wyder S."/>
            <person name="Kriventseva E.V."/>
            <person name="Kadowaki T."/>
            <person name="Bork P."/>
            <person name="Aranda M."/>
            <person name="Bao R."/>
            <person name="Beermann A."/>
            <person name="Berns N."/>
            <person name="Bolognesi R."/>
            <person name="Bonneton F."/>
            <person name="Bopp D."/>
            <person name="Brown S.J."/>
            <person name="Bucher G."/>
            <person name="Butts T."/>
            <person name="Chaumot A."/>
            <person name="Denell R.E."/>
            <person name="Ferrier D.E."/>
            <person name="Friedrich M."/>
            <person name="Gordon C.M."/>
            <person name="Jindra M."/>
            <person name="Klingler M."/>
            <person name="Lan Q."/>
            <person name="Lattorff H.M."/>
            <person name="Laudet V."/>
            <person name="von Levetsow C."/>
            <person name="Liu Z."/>
            <person name="Lutz R."/>
            <person name="Lynch J.A."/>
            <person name="da Fonseca R.N."/>
            <person name="Posnien N."/>
            <person name="Reuter R."/>
            <person name="Roth S."/>
            <person name="Savard J."/>
            <person name="Schinko J.B."/>
            <person name="Schmitt C."/>
            <person name="Schoppmeier M."/>
            <person name="Schroder R."/>
            <person name="Shippy T.D."/>
            <person name="Simonnet F."/>
            <person name="Marques-Souza H."/>
            <person name="Tautz D."/>
            <person name="Tomoyasu Y."/>
            <person name="Trauner J."/>
            <person name="Van der Zee M."/>
            <person name="Vervoort M."/>
            <person name="Wittkopp N."/>
            <person name="Wimmer E.A."/>
            <person name="Yang X."/>
            <person name="Jones A.K."/>
            <person name="Sattelle D.B."/>
            <person name="Ebert P.R."/>
            <person name="Nelson D."/>
            <person name="Scott J.G."/>
            <person name="Beeman R.W."/>
            <person name="Muthukrishnan S."/>
            <person name="Kramer K.J."/>
            <person name="Arakane Y."/>
            <person name="Beeman R.W."/>
            <person name="Zhu Q."/>
            <person name="Hogenkamp D."/>
            <person name="Dixit R."/>
            <person name="Oppert B."/>
            <person name="Jiang H."/>
            <person name="Zou Z."/>
            <person name="Marshall J."/>
            <person name="Elpidina E."/>
            <person name="Vinokurov K."/>
            <person name="Oppert C."/>
            <person name="Zou Z."/>
            <person name="Evans J."/>
            <person name="Lu Z."/>
            <person name="Zhao P."/>
            <person name="Sumathipala N."/>
            <person name="Altincicek B."/>
            <person name="Vilcinskas A."/>
            <person name="Williams M."/>
            <person name="Hultmark D."/>
            <person name="Hetru C."/>
            <person name="Jiang H."/>
            <person name="Grimmelikhuijzen C.J."/>
            <person name="Hauser F."/>
            <person name="Cazzamali G."/>
            <person name="Williamson M."/>
            <person name="Park Y."/>
            <person name="Li B."/>
            <person name="Tanaka Y."/>
            <person name="Predel R."/>
            <person name="Neupert S."/>
            <person name="Schachtner J."/>
            <person name="Verleyen P."/>
            <person name="Raible F."/>
            <person name="Bork P."/>
            <person name="Friedrich M."/>
            <person name="Walden K.K."/>
            <person name="Robertson H.M."/>
            <person name="Angeli S."/>
            <person name="Foret S."/>
            <person name="Bucher G."/>
            <person name="Schuetz S."/>
            <person name="Maleszka R."/>
            <person name="Wimmer E.A."/>
            <person name="Beeman R.W."/>
            <person name="Lorenzen M."/>
            <person name="Tomoyasu Y."/>
            <person name="Miller S.C."/>
            <person name="Grossmann D."/>
            <person name="Bucher G."/>
        </authorList>
    </citation>
    <scope>NUCLEOTIDE SEQUENCE [LARGE SCALE GENOMIC DNA]</scope>
    <source>
        <strain evidence="17 18">Georgia GA2</strain>
    </source>
</reference>
<dbReference type="GO" id="GO:0000209">
    <property type="term" value="P:protein polyubiquitination"/>
    <property type="evidence" value="ECO:0007669"/>
    <property type="project" value="UniProtKB-ARBA"/>
</dbReference>
<dbReference type="GO" id="GO:0140767">
    <property type="term" value="F:enzyme-substrate adaptor activity"/>
    <property type="evidence" value="ECO:0007669"/>
    <property type="project" value="UniProtKB-ARBA"/>
</dbReference>
<evidence type="ECO:0000256" key="5">
    <source>
        <dbReference type="ARBA" id="ARBA00022553"/>
    </source>
</evidence>
<dbReference type="FunCoup" id="D6X1W3">
    <property type="interactions" value="640"/>
</dbReference>
<evidence type="ECO:0000313" key="18">
    <source>
        <dbReference type="Proteomes" id="UP000007266"/>
    </source>
</evidence>
<protein>
    <recommendedName>
        <fullName evidence="13">S-phase kinase-associated protein 2</fullName>
    </recommendedName>
    <alternativeName>
        <fullName evidence="15">Cyclin-A/CDK2-associated protein p45</fullName>
    </alternativeName>
    <alternativeName>
        <fullName evidence="14">F-box protein Skp2</fullName>
    </alternativeName>
</protein>
<dbReference type="GO" id="GO:1905168">
    <property type="term" value="P:positive regulation of double-strand break repair via homologous recombination"/>
    <property type="evidence" value="ECO:0007669"/>
    <property type="project" value="UniProtKB-ARBA"/>
</dbReference>
<name>D6X1W3_TRICA</name>
<keyword evidence="9" id="KW-0832">Ubl conjugation</keyword>
<dbReference type="OMA" id="CDFTADH"/>
<dbReference type="SMART" id="SM00367">
    <property type="entry name" value="LRR_CC"/>
    <property type="match status" value="2"/>
</dbReference>
<organism evidence="17 18">
    <name type="scientific">Tribolium castaneum</name>
    <name type="common">Red flour beetle</name>
    <dbReference type="NCBI Taxonomy" id="7070"/>
    <lineage>
        <taxon>Eukaryota</taxon>
        <taxon>Metazoa</taxon>
        <taxon>Ecdysozoa</taxon>
        <taxon>Arthropoda</taxon>
        <taxon>Hexapoda</taxon>
        <taxon>Insecta</taxon>
        <taxon>Pterygota</taxon>
        <taxon>Neoptera</taxon>
        <taxon>Endopterygota</taxon>
        <taxon>Coleoptera</taxon>
        <taxon>Polyphaga</taxon>
        <taxon>Cucujiformia</taxon>
        <taxon>Tenebrionidae</taxon>
        <taxon>Tenebrionidae incertae sedis</taxon>
        <taxon>Tribolium</taxon>
    </lineage>
</organism>
<dbReference type="GO" id="GO:0005634">
    <property type="term" value="C:nucleus"/>
    <property type="evidence" value="ECO:0007669"/>
    <property type="project" value="UniProtKB-SubCell"/>
</dbReference>
<gene>
    <name evidence="17" type="primary">GLEAN_12108-OG13450</name>
    <name evidence="17" type="ORF">TcasGA2_TC030603</name>
</gene>
<dbReference type="eggNOG" id="KOG2120">
    <property type="taxonomic scope" value="Eukaryota"/>
</dbReference>
<keyword evidence="5" id="KW-0597">Phosphoprotein</keyword>
<keyword evidence="4" id="KW-0963">Cytoplasm</keyword>
<sequence length="454" mass="51336">MDTQRILSSADVDMDRSPVCKKARYDVPLSDTNRWTLSKNELILHSVYDSGVERLVSDSEFALEKELKRHNVMSGAAGDTPTTKVEQIAILEASLPENTLQKLSMGELDDIVVQEEKKSCNSRNINYFDFLSDEVILHIFQKLSKTQLGNVALVCRRFSQLVEDESLWTRMDISNRSLDKGAMGIILSRQVIILRMSKTRVQDPPILPNVKASLPDYRCRLMYLDLTMASVSPSSLVTIFNQCRRLKKLSLESVPIDDNVLVALSANRELEVLNLAMASGIGVEGLRYLLTNCRKIRELNLSWTYLNAVSIDLVCENLPPTLDRFNFSGCRKLLDDQNVVQIVTNCPNLRELDLSDCTSITGDAVKKLTVLDELNFLSLSRCYLIPYRSLLVLKKMKSLTYLDVHGSYINEEEFKVIKNGLGANVNINKFKFSSIARPAVGVKKSKIWNMRIKD</sequence>
<dbReference type="InterPro" id="IPR032675">
    <property type="entry name" value="LRR_dom_sf"/>
</dbReference>
<evidence type="ECO:0000256" key="8">
    <source>
        <dbReference type="ARBA" id="ARBA00022786"/>
    </source>
</evidence>
<keyword evidence="7" id="KW-0677">Repeat</keyword>
<dbReference type="Gene3D" id="3.80.10.10">
    <property type="entry name" value="Ribonuclease Inhibitor"/>
    <property type="match status" value="1"/>
</dbReference>
<dbReference type="Proteomes" id="UP000007266">
    <property type="component" value="Linkage group 9"/>
</dbReference>
<evidence type="ECO:0000256" key="12">
    <source>
        <dbReference type="ARBA" id="ARBA00056227"/>
    </source>
</evidence>
<dbReference type="GO" id="GO:0005737">
    <property type="term" value="C:cytoplasm"/>
    <property type="evidence" value="ECO:0007669"/>
    <property type="project" value="UniProtKB-SubCell"/>
</dbReference>
<evidence type="ECO:0000256" key="13">
    <source>
        <dbReference type="ARBA" id="ARBA00071634"/>
    </source>
</evidence>
<reference evidence="17 18" key="2">
    <citation type="journal article" date="2010" name="Nucleic Acids Res.">
        <title>BeetleBase in 2010: revisions to provide comprehensive genomic information for Tribolium castaneum.</title>
        <authorList>
            <person name="Kim H.S."/>
            <person name="Murphy T."/>
            <person name="Xia J."/>
            <person name="Caragea D."/>
            <person name="Park Y."/>
            <person name="Beeman R.W."/>
            <person name="Lorenzen M.D."/>
            <person name="Butcher S."/>
            <person name="Manak J.R."/>
            <person name="Brown S.J."/>
        </authorList>
    </citation>
    <scope>GENOME REANNOTATION</scope>
    <source>
        <strain evidence="17 18">Georgia GA2</strain>
    </source>
</reference>
<evidence type="ECO:0000256" key="1">
    <source>
        <dbReference type="ARBA" id="ARBA00004123"/>
    </source>
</evidence>
<comment type="subcellular location">
    <subcellularLocation>
        <location evidence="2">Cytoplasm</location>
    </subcellularLocation>
    <subcellularLocation>
        <location evidence="1">Nucleus</location>
    </subcellularLocation>
</comment>
<dbReference type="PROSITE" id="PS50181">
    <property type="entry name" value="FBOX"/>
    <property type="match status" value="1"/>
</dbReference>
<evidence type="ECO:0000256" key="6">
    <source>
        <dbReference type="ARBA" id="ARBA00022614"/>
    </source>
</evidence>
<keyword evidence="8" id="KW-0833">Ubl conjugation pathway</keyword>
<keyword evidence="10" id="KW-0007">Acetylation</keyword>
<dbReference type="InterPro" id="IPR001611">
    <property type="entry name" value="Leu-rich_rpt"/>
</dbReference>
<evidence type="ECO:0000256" key="9">
    <source>
        <dbReference type="ARBA" id="ARBA00022843"/>
    </source>
</evidence>
<dbReference type="PANTHER" id="PTHR13318">
    <property type="entry name" value="PARTNER OF PAIRED, ISOFORM B-RELATED"/>
    <property type="match status" value="1"/>
</dbReference>
<dbReference type="SMART" id="SM00256">
    <property type="entry name" value="FBOX"/>
    <property type="match status" value="1"/>
</dbReference>
<evidence type="ECO:0000256" key="3">
    <source>
        <dbReference type="ARBA" id="ARBA00004906"/>
    </source>
</evidence>
<evidence type="ECO:0000313" key="17">
    <source>
        <dbReference type="EMBL" id="EFA10811.2"/>
    </source>
</evidence>
<dbReference type="AlphaFoldDB" id="D6X1W3"/>
<dbReference type="FunFam" id="3.80.10.10:FF:000105">
    <property type="entry name" value="S-phase kinase-associated protein 2"/>
    <property type="match status" value="1"/>
</dbReference>
<proteinExistence type="predicted"/>
<dbReference type="Pfam" id="PF12937">
    <property type="entry name" value="F-box-like"/>
    <property type="match status" value="1"/>
</dbReference>
<keyword evidence="11" id="KW-0539">Nucleus</keyword>
<evidence type="ECO:0000256" key="7">
    <source>
        <dbReference type="ARBA" id="ARBA00022737"/>
    </source>
</evidence>
<dbReference type="GO" id="GO:0031461">
    <property type="term" value="C:cullin-RING ubiquitin ligase complex"/>
    <property type="evidence" value="ECO:0007669"/>
    <property type="project" value="UniProtKB-ARBA"/>
</dbReference>
<dbReference type="HOGENOM" id="CLU_032515_3_0_1"/>
<keyword evidence="18" id="KW-1185">Reference proteome</keyword>
<dbReference type="OrthoDB" id="2095648at2759"/>
<evidence type="ECO:0000256" key="14">
    <source>
        <dbReference type="ARBA" id="ARBA00077776"/>
    </source>
</evidence>
<comment type="pathway">
    <text evidence="3">Protein modification; protein ubiquitination.</text>
</comment>
<dbReference type="InterPro" id="IPR036047">
    <property type="entry name" value="F-box-like_dom_sf"/>
</dbReference>
<dbReference type="KEGG" id="tca:657905"/>
<evidence type="ECO:0000256" key="11">
    <source>
        <dbReference type="ARBA" id="ARBA00023242"/>
    </source>
</evidence>
<evidence type="ECO:0000259" key="16">
    <source>
        <dbReference type="PROSITE" id="PS50181"/>
    </source>
</evidence>
<dbReference type="InterPro" id="IPR006553">
    <property type="entry name" value="Leu-rich_rpt_Cys-con_subtyp"/>
</dbReference>
<dbReference type="InParanoid" id="D6X1W3"/>
<evidence type="ECO:0000256" key="2">
    <source>
        <dbReference type="ARBA" id="ARBA00004496"/>
    </source>
</evidence>
<dbReference type="PANTHER" id="PTHR13318:SF95">
    <property type="entry name" value="F-BOX PROTEIN YLR352W"/>
    <property type="match status" value="1"/>
</dbReference>
<dbReference type="STRING" id="7070.D6X1W3"/>
<dbReference type="GO" id="GO:0000082">
    <property type="term" value="P:G1/S transition of mitotic cell cycle"/>
    <property type="evidence" value="ECO:0007669"/>
    <property type="project" value="UniProtKB-ARBA"/>
</dbReference>
<evidence type="ECO:0000256" key="15">
    <source>
        <dbReference type="ARBA" id="ARBA00081589"/>
    </source>
</evidence>
<dbReference type="EMBL" id="KQ971371">
    <property type="protein sequence ID" value="EFA10811.2"/>
    <property type="molecule type" value="Genomic_DNA"/>
</dbReference>
<accession>D6X1W3</accession>
<dbReference type="SUPFAM" id="SSF52047">
    <property type="entry name" value="RNI-like"/>
    <property type="match status" value="1"/>
</dbReference>